<gene>
    <name evidence="1" type="ORF">ACFQO8_01905</name>
</gene>
<dbReference type="Pfam" id="PF14907">
    <property type="entry name" value="NTP_transf_5"/>
    <property type="match status" value="1"/>
</dbReference>
<name>A0ABW2PHU2_9BACL</name>
<organism evidence="1 2">
    <name type="scientific">Exiguobacterium aestuarii</name>
    <dbReference type="NCBI Taxonomy" id="273527"/>
    <lineage>
        <taxon>Bacteria</taxon>
        <taxon>Bacillati</taxon>
        <taxon>Bacillota</taxon>
        <taxon>Bacilli</taxon>
        <taxon>Bacillales</taxon>
        <taxon>Bacillales Family XII. Incertae Sedis</taxon>
        <taxon>Exiguobacterium</taxon>
    </lineage>
</organism>
<evidence type="ECO:0000313" key="1">
    <source>
        <dbReference type="EMBL" id="MFC7388878.1"/>
    </source>
</evidence>
<dbReference type="InterPro" id="IPR039498">
    <property type="entry name" value="NTP_transf_5"/>
</dbReference>
<dbReference type="EMBL" id="JBHTCE010000001">
    <property type="protein sequence ID" value="MFC7388878.1"/>
    <property type="molecule type" value="Genomic_DNA"/>
</dbReference>
<dbReference type="Proteomes" id="UP001596439">
    <property type="component" value="Unassembled WGS sequence"/>
</dbReference>
<accession>A0ABW2PHU2</accession>
<dbReference type="RefSeq" id="WP_214786450.1">
    <property type="nucleotide sequence ID" value="NZ_JANIEL010000007.1"/>
</dbReference>
<proteinExistence type="predicted"/>
<comment type="caution">
    <text evidence="1">The sequence shown here is derived from an EMBL/GenBank/DDBJ whole genome shotgun (WGS) entry which is preliminary data.</text>
</comment>
<reference evidence="2" key="1">
    <citation type="journal article" date="2019" name="Int. J. Syst. Evol. Microbiol.">
        <title>The Global Catalogue of Microorganisms (GCM) 10K type strain sequencing project: providing services to taxonomists for standard genome sequencing and annotation.</title>
        <authorList>
            <consortium name="The Broad Institute Genomics Platform"/>
            <consortium name="The Broad Institute Genome Sequencing Center for Infectious Disease"/>
            <person name="Wu L."/>
            <person name="Ma J."/>
        </authorList>
    </citation>
    <scope>NUCLEOTIDE SEQUENCE [LARGE SCALE GENOMIC DNA]</scope>
    <source>
        <strain evidence="2">CCUG 55590</strain>
    </source>
</reference>
<keyword evidence="2" id="KW-1185">Reference proteome</keyword>
<sequence>MFHRIYPSSLELSYLRQIQIKNNMQMLQTKRQLCLIAQLFEQENIPMICLKGPVILSKAYDANVGRIMRDLDLLVSPKHIEESANLLQSLGYVTTDDLTDFNYRQKNHHYIFTHQESNHIVELHWRLFPSIVEEPDFSLLWKSRDSIEIAEQKINCLNDELLFTYLIVHGSKHGWFRLKWLFDIHQFLQQPLNWKRVAYITDQWKIQHMMGQAMILIETLFEQDAPEPLKRYMNSKKARKMAQIALVMVGEKMNPEEANRQFSHYLFWKRYFFLIRPRSQRVSYILHHFIPTQQDRDILTIPNRLQFLYIPLRPVTFLMRRRVAKRGNQS</sequence>
<protein>
    <submittedName>
        <fullName evidence="1">Nucleotidyltransferase family protein</fullName>
    </submittedName>
</protein>
<evidence type="ECO:0000313" key="2">
    <source>
        <dbReference type="Proteomes" id="UP001596439"/>
    </source>
</evidence>